<organism evidence="12 13">
    <name type="scientific">Caulochytrium protostelioides</name>
    <dbReference type="NCBI Taxonomy" id="1555241"/>
    <lineage>
        <taxon>Eukaryota</taxon>
        <taxon>Fungi</taxon>
        <taxon>Fungi incertae sedis</taxon>
        <taxon>Chytridiomycota</taxon>
        <taxon>Chytridiomycota incertae sedis</taxon>
        <taxon>Chytridiomycetes</taxon>
        <taxon>Caulochytriales</taxon>
        <taxon>Caulochytriaceae</taxon>
        <taxon>Caulochytrium</taxon>
    </lineage>
</organism>
<evidence type="ECO:0000259" key="11">
    <source>
        <dbReference type="Pfam" id="PF12589"/>
    </source>
</evidence>
<dbReference type="InterPro" id="IPR029063">
    <property type="entry name" value="SAM-dependent_MTases_sf"/>
</dbReference>
<reference evidence="13" key="1">
    <citation type="journal article" date="2018" name="Nat. Microbiol.">
        <title>Leveraging single-cell genomics to expand the fungal tree of life.</title>
        <authorList>
            <person name="Ahrendt S.R."/>
            <person name="Quandt C.A."/>
            <person name="Ciobanu D."/>
            <person name="Clum A."/>
            <person name="Salamov A."/>
            <person name="Andreopoulos B."/>
            <person name="Cheng J.F."/>
            <person name="Woyke T."/>
            <person name="Pelin A."/>
            <person name="Henrissat B."/>
            <person name="Reynolds N.K."/>
            <person name="Benny G.L."/>
            <person name="Smith M.E."/>
            <person name="James T.Y."/>
            <person name="Grigoriev I.V."/>
        </authorList>
    </citation>
    <scope>NUCLEOTIDE SEQUENCE [LARGE SCALE GENOMIC DNA]</scope>
    <source>
        <strain evidence="13">ATCC 52028</strain>
    </source>
</reference>
<evidence type="ECO:0008006" key="14">
    <source>
        <dbReference type="Google" id="ProtNLM"/>
    </source>
</evidence>
<dbReference type="STRING" id="1555241.A0A4P9X334"/>
<dbReference type="Pfam" id="PF08241">
    <property type="entry name" value="Methyltransf_11"/>
    <property type="match status" value="1"/>
</dbReference>
<protein>
    <recommendedName>
        <fullName evidence="14">S-adenosyl-L-methionine-dependent methyltransferase</fullName>
    </recommendedName>
</protein>
<evidence type="ECO:0000313" key="13">
    <source>
        <dbReference type="Proteomes" id="UP000274922"/>
    </source>
</evidence>
<evidence type="ECO:0000256" key="1">
    <source>
        <dbReference type="ARBA" id="ARBA00004123"/>
    </source>
</evidence>
<evidence type="ECO:0000259" key="10">
    <source>
        <dbReference type="Pfam" id="PF08241"/>
    </source>
</evidence>
<proteinExistence type="inferred from homology"/>
<dbReference type="PANTHER" id="PTHR12734:SF0">
    <property type="entry name" value="18S RRNA (GUANINE-N(7))-METHYLTRANSFERASE-RELATED"/>
    <property type="match status" value="1"/>
</dbReference>
<dbReference type="InterPro" id="IPR039769">
    <property type="entry name" value="Bud23-like"/>
</dbReference>
<evidence type="ECO:0000256" key="9">
    <source>
        <dbReference type="SAM" id="MobiDB-lite"/>
    </source>
</evidence>
<sequence length="294" mass="32244">MATRPEHSAPPEIFYGETEAVKYTASTRVTSIQAEMTERALEIMNLPGPSFLLDIGCGSGLSGEILDENEHIWVGLDISSAMLDVALERESEGDLFLQDIGQGMAFRPGSFDGAVSISVIQWLCNADATTHEPRARLKRFFTTLYMALRRGARAVFQFYPEGPHQIDLITTAAHRAGFTGGVVVDYPNSSKARKYYLCLFAGSENVPLPAARTDPLADGMDVDGAPAAVGAGQVRHVERGRQRVLKGKGRAKGLTTAKTRRERILHKKALSRLRGKEGIPLDSKRTGKKRKDRF</sequence>
<evidence type="ECO:0000256" key="5">
    <source>
        <dbReference type="ARBA" id="ARBA00022603"/>
    </source>
</evidence>
<feature type="region of interest" description="Disordered" evidence="9">
    <location>
        <begin position="272"/>
        <end position="294"/>
    </location>
</feature>
<keyword evidence="7" id="KW-0949">S-adenosyl-L-methionine</keyword>
<keyword evidence="5" id="KW-0489">Methyltransferase</keyword>
<keyword evidence="13" id="KW-1185">Reference proteome</keyword>
<dbReference type="AlphaFoldDB" id="A0A4P9X334"/>
<evidence type="ECO:0000256" key="6">
    <source>
        <dbReference type="ARBA" id="ARBA00022679"/>
    </source>
</evidence>
<evidence type="ECO:0000256" key="4">
    <source>
        <dbReference type="ARBA" id="ARBA00022490"/>
    </source>
</evidence>
<name>A0A4P9X334_9FUNG</name>
<keyword evidence="8" id="KW-0539">Nucleus</keyword>
<dbReference type="EMBL" id="ML014286">
    <property type="protein sequence ID" value="RKO99422.1"/>
    <property type="molecule type" value="Genomic_DNA"/>
</dbReference>
<dbReference type="GO" id="GO:0005737">
    <property type="term" value="C:cytoplasm"/>
    <property type="evidence" value="ECO:0007669"/>
    <property type="project" value="UniProtKB-SubCell"/>
</dbReference>
<comment type="similarity">
    <text evidence="3">Belongs to the class I-like SAM-binding methyltransferase superfamily. BUD23/WBSCR22 family.</text>
</comment>
<feature type="compositionally biased region" description="Basic and acidic residues" evidence="9">
    <location>
        <begin position="274"/>
        <end position="285"/>
    </location>
</feature>
<dbReference type="GO" id="GO:0005730">
    <property type="term" value="C:nucleolus"/>
    <property type="evidence" value="ECO:0007669"/>
    <property type="project" value="TreeGrafter"/>
</dbReference>
<dbReference type="SUPFAM" id="SSF53335">
    <property type="entry name" value="S-adenosyl-L-methionine-dependent methyltransferases"/>
    <property type="match status" value="1"/>
</dbReference>
<dbReference type="Gene3D" id="3.40.50.150">
    <property type="entry name" value="Vaccinia Virus protein VP39"/>
    <property type="match status" value="1"/>
</dbReference>
<gene>
    <name evidence="12" type="ORF">CXG81DRAFT_27815</name>
</gene>
<dbReference type="OrthoDB" id="2877at2759"/>
<evidence type="ECO:0000313" key="12">
    <source>
        <dbReference type="EMBL" id="RKO99422.1"/>
    </source>
</evidence>
<keyword evidence="6" id="KW-0808">Transferase</keyword>
<dbReference type="GO" id="GO:0016435">
    <property type="term" value="F:rRNA (guanine) methyltransferase activity"/>
    <property type="evidence" value="ECO:0007669"/>
    <property type="project" value="InterPro"/>
</dbReference>
<dbReference type="InterPro" id="IPR022238">
    <property type="entry name" value="Bud23_C"/>
</dbReference>
<dbReference type="CDD" id="cd02440">
    <property type="entry name" value="AdoMet_MTases"/>
    <property type="match status" value="1"/>
</dbReference>
<dbReference type="FunFam" id="3.40.50.150:FF:000017">
    <property type="entry name" value="probable 18S rRNA (Guanine-N(7))-methyltransferase"/>
    <property type="match status" value="1"/>
</dbReference>
<dbReference type="PANTHER" id="PTHR12734">
    <property type="entry name" value="METHYLTRANSFERASE-RELATED"/>
    <property type="match status" value="1"/>
</dbReference>
<feature type="domain" description="Methyltransferase type 11" evidence="10">
    <location>
        <begin position="53"/>
        <end position="151"/>
    </location>
</feature>
<feature type="domain" description="18S rRNA (guanine(1575)-N(7))-methyltransferase Bud23 C-terminal" evidence="11">
    <location>
        <begin position="199"/>
        <end position="291"/>
    </location>
</feature>
<evidence type="ECO:0000256" key="2">
    <source>
        <dbReference type="ARBA" id="ARBA00004496"/>
    </source>
</evidence>
<dbReference type="GO" id="GO:0070476">
    <property type="term" value="P:rRNA (guanine-N7)-methylation"/>
    <property type="evidence" value="ECO:0007669"/>
    <property type="project" value="InterPro"/>
</dbReference>
<comment type="subcellular location">
    <subcellularLocation>
        <location evidence="2">Cytoplasm</location>
    </subcellularLocation>
    <subcellularLocation>
        <location evidence="1">Nucleus</location>
    </subcellularLocation>
</comment>
<keyword evidence="4" id="KW-0963">Cytoplasm</keyword>
<evidence type="ECO:0000256" key="7">
    <source>
        <dbReference type="ARBA" id="ARBA00022691"/>
    </source>
</evidence>
<evidence type="ECO:0000256" key="8">
    <source>
        <dbReference type="ARBA" id="ARBA00023242"/>
    </source>
</evidence>
<evidence type="ECO:0000256" key="3">
    <source>
        <dbReference type="ARBA" id="ARBA00005547"/>
    </source>
</evidence>
<dbReference type="Proteomes" id="UP000274922">
    <property type="component" value="Unassembled WGS sequence"/>
</dbReference>
<accession>A0A4P9X334</accession>
<dbReference type="Pfam" id="PF12589">
    <property type="entry name" value="WBS_methylT"/>
    <property type="match status" value="1"/>
</dbReference>
<dbReference type="InterPro" id="IPR013216">
    <property type="entry name" value="Methyltransf_11"/>
</dbReference>